<feature type="transmembrane region" description="Helical" evidence="1">
    <location>
        <begin position="12"/>
        <end position="34"/>
    </location>
</feature>
<evidence type="ECO:0000256" key="1">
    <source>
        <dbReference type="SAM" id="Phobius"/>
    </source>
</evidence>
<gene>
    <name evidence="2" type="ORF">ACFPMG_01020</name>
</gene>
<dbReference type="Pfam" id="PF23858">
    <property type="entry name" value="DUF7220"/>
    <property type="match status" value="1"/>
</dbReference>
<dbReference type="Proteomes" id="UP001596166">
    <property type="component" value="Unassembled WGS sequence"/>
</dbReference>
<name>A0ABW0FXP0_9PROT</name>
<protein>
    <submittedName>
        <fullName evidence="2">Uncharacterized protein</fullName>
    </submittedName>
</protein>
<evidence type="ECO:0000313" key="2">
    <source>
        <dbReference type="EMBL" id="MFC5353575.1"/>
    </source>
</evidence>
<comment type="caution">
    <text evidence="2">The sequence shown here is derived from an EMBL/GenBank/DDBJ whole genome shotgun (WGS) entry which is preliminary data.</text>
</comment>
<keyword evidence="1" id="KW-1133">Transmembrane helix</keyword>
<evidence type="ECO:0000313" key="3">
    <source>
        <dbReference type="Proteomes" id="UP001596166"/>
    </source>
</evidence>
<accession>A0ABW0FXP0</accession>
<proteinExistence type="predicted"/>
<reference evidence="3" key="1">
    <citation type="journal article" date="2019" name="Int. J. Syst. Evol. Microbiol.">
        <title>The Global Catalogue of Microorganisms (GCM) 10K type strain sequencing project: providing services to taxonomists for standard genome sequencing and annotation.</title>
        <authorList>
            <consortium name="The Broad Institute Genomics Platform"/>
            <consortium name="The Broad Institute Genome Sequencing Center for Infectious Disease"/>
            <person name="Wu L."/>
            <person name="Ma J."/>
        </authorList>
    </citation>
    <scope>NUCLEOTIDE SEQUENCE [LARGE SCALE GENOMIC DNA]</scope>
    <source>
        <strain evidence="3">CCUG 58760</strain>
    </source>
</reference>
<dbReference type="InterPro" id="IPR055644">
    <property type="entry name" value="DUF7220"/>
</dbReference>
<feature type="transmembrane region" description="Helical" evidence="1">
    <location>
        <begin position="40"/>
        <end position="61"/>
    </location>
</feature>
<organism evidence="2 3">
    <name type="scientific">Azospirillum himalayense</name>
    <dbReference type="NCBI Taxonomy" id="654847"/>
    <lineage>
        <taxon>Bacteria</taxon>
        <taxon>Pseudomonadati</taxon>
        <taxon>Pseudomonadota</taxon>
        <taxon>Alphaproteobacteria</taxon>
        <taxon>Rhodospirillales</taxon>
        <taxon>Azospirillaceae</taxon>
        <taxon>Azospirillum</taxon>
    </lineage>
</organism>
<dbReference type="RefSeq" id="WP_376993401.1">
    <property type="nucleotide sequence ID" value="NZ_JBHSLC010000002.1"/>
</dbReference>
<keyword evidence="3" id="KW-1185">Reference proteome</keyword>
<sequence>MGQSRRMSMVEASANTASGFVLSWVAGMIVYPLVGWAVSPAQNTIVVAVFTVISVARSYLWRRAFNWLHGRAA</sequence>
<keyword evidence="1" id="KW-0472">Membrane</keyword>
<keyword evidence="1" id="KW-0812">Transmembrane</keyword>
<dbReference type="EMBL" id="JBHSLC010000002">
    <property type="protein sequence ID" value="MFC5353575.1"/>
    <property type="molecule type" value="Genomic_DNA"/>
</dbReference>